<reference evidence="1 2" key="1">
    <citation type="submission" date="2017-11" db="EMBL/GenBank/DDBJ databases">
        <title>Infants hospitalized years apart are colonized by the same room-sourced microbial strains.</title>
        <authorList>
            <person name="Brooks B."/>
            <person name="Olm M.R."/>
            <person name="Firek B.A."/>
            <person name="Baker R."/>
            <person name="Thomas B.C."/>
            <person name="Morowitz M.J."/>
            <person name="Banfield J.F."/>
        </authorList>
    </citation>
    <scope>NUCLEOTIDE SEQUENCE [LARGE SCALE GENOMIC DNA]</scope>
    <source>
        <strain evidence="1">S2_009_000_R2_76</strain>
    </source>
</reference>
<dbReference type="PANTHER" id="PTHR47791">
    <property type="entry name" value="MEIOTICALLY UP-REGULATED GENE 191 PROTEIN"/>
    <property type="match status" value="1"/>
</dbReference>
<dbReference type="Gene3D" id="1.50.10.20">
    <property type="match status" value="1"/>
</dbReference>
<gene>
    <name evidence="1" type="ORF">DI598_00905</name>
</gene>
<dbReference type="AlphaFoldDB" id="A0A2W5FF70"/>
<organism evidence="1 2">
    <name type="scientific">Pseudopedobacter saltans</name>
    <dbReference type="NCBI Taxonomy" id="151895"/>
    <lineage>
        <taxon>Bacteria</taxon>
        <taxon>Pseudomonadati</taxon>
        <taxon>Bacteroidota</taxon>
        <taxon>Sphingobacteriia</taxon>
        <taxon>Sphingobacteriales</taxon>
        <taxon>Sphingobacteriaceae</taxon>
        <taxon>Pseudopedobacter</taxon>
    </lineage>
</organism>
<dbReference type="Pfam" id="PF03663">
    <property type="entry name" value="Glyco_hydro_76"/>
    <property type="match status" value="1"/>
</dbReference>
<dbReference type="InterPro" id="IPR005198">
    <property type="entry name" value="Glyco_hydro_76"/>
</dbReference>
<name>A0A2W5FF70_9SPHI</name>
<dbReference type="PANTHER" id="PTHR47791:SF4">
    <property type="entry name" value="(PUTATIVE SECRETED PROTEIN)-RELATED"/>
    <property type="match status" value="1"/>
</dbReference>
<dbReference type="GO" id="GO:0005975">
    <property type="term" value="P:carbohydrate metabolic process"/>
    <property type="evidence" value="ECO:0007669"/>
    <property type="project" value="InterPro"/>
</dbReference>
<dbReference type="InterPro" id="IPR008928">
    <property type="entry name" value="6-hairpin_glycosidase_sf"/>
</dbReference>
<proteinExistence type="predicted"/>
<dbReference type="GO" id="GO:0016787">
    <property type="term" value="F:hydrolase activity"/>
    <property type="evidence" value="ECO:0007669"/>
    <property type="project" value="UniProtKB-KW"/>
</dbReference>
<keyword evidence="1" id="KW-0378">Hydrolase</keyword>
<dbReference type="EMBL" id="QFOI01000006">
    <property type="protein sequence ID" value="PZP52360.1"/>
    <property type="molecule type" value="Genomic_DNA"/>
</dbReference>
<dbReference type="Proteomes" id="UP000249645">
    <property type="component" value="Unassembled WGS sequence"/>
</dbReference>
<evidence type="ECO:0000313" key="2">
    <source>
        <dbReference type="Proteomes" id="UP000249645"/>
    </source>
</evidence>
<sequence length="295" mass="34069">MVQADNELDMATRTNKYLPQILDVIEKYKDSRPPTVGYASYKVGDHADDRFYDDNQWIGIAAFDAYKRTKQKKYLQLGKDIYRFMMSGYDTVSGGGIYWVENNKNSKNTCSNGPGVLVALGVYENTKKKVYLDTAILIYNWTAKYLRAPNGLYYDNYNIKKKIIDSALYSYNAGTMLESAAWLYQITGKKSYLDEAKTIAASAADHFLGNGIFKDDYWFNAVMLRGYLRLYSIDHNQQYIEMFRKCLDYTIHNQQQKDGLYGRSKIENLVAQAGLLEMLSRFAILQDQNNYSKRK</sequence>
<evidence type="ECO:0000313" key="1">
    <source>
        <dbReference type="EMBL" id="PZP52360.1"/>
    </source>
</evidence>
<dbReference type="SUPFAM" id="SSF48208">
    <property type="entry name" value="Six-hairpin glycosidases"/>
    <property type="match status" value="1"/>
</dbReference>
<comment type="caution">
    <text evidence="1">The sequence shown here is derived from an EMBL/GenBank/DDBJ whole genome shotgun (WGS) entry which is preliminary data.</text>
</comment>
<dbReference type="InterPro" id="IPR053169">
    <property type="entry name" value="MUG_Protein"/>
</dbReference>
<protein>
    <submittedName>
        <fullName evidence="1">Glycoside hydrolase</fullName>
    </submittedName>
</protein>
<accession>A0A2W5FF70</accession>